<dbReference type="Pfam" id="PF07690">
    <property type="entry name" value="MFS_1"/>
    <property type="match status" value="1"/>
</dbReference>
<organism evidence="6">
    <name type="scientific">marine metagenome</name>
    <dbReference type="NCBI Taxonomy" id="408172"/>
    <lineage>
        <taxon>unclassified sequences</taxon>
        <taxon>metagenomes</taxon>
        <taxon>ecological metagenomes</taxon>
    </lineage>
</organism>
<feature type="transmembrane region" description="Helical" evidence="4">
    <location>
        <begin position="20"/>
        <end position="41"/>
    </location>
</feature>
<evidence type="ECO:0000313" key="6">
    <source>
        <dbReference type="EMBL" id="SVD98314.1"/>
    </source>
</evidence>
<evidence type="ECO:0000256" key="1">
    <source>
        <dbReference type="ARBA" id="ARBA00022692"/>
    </source>
</evidence>
<sequence>VLASLGPTIPDLAAHTGTTLSAFSAVFIAHSTGYLAGALLGGRLFDRFAGHPLLVAMLAIIALCMVVVPLCPSLSLLLFVFSVMGVSEGSLDAGGNTLLVWLFPAGLGPWMNGLHFFFGVGALASPLIIAGIVAQGGDVTHA</sequence>
<feature type="transmembrane region" description="Helical" evidence="4">
    <location>
        <begin position="53"/>
        <end position="81"/>
    </location>
</feature>
<dbReference type="AlphaFoldDB" id="A0A382ZS51"/>
<feature type="transmembrane region" description="Helical" evidence="4">
    <location>
        <begin position="114"/>
        <end position="134"/>
    </location>
</feature>
<dbReference type="PANTHER" id="PTHR23121">
    <property type="entry name" value="SODIUM-DEPENDENT GLUCOSE TRANSPORTER 1"/>
    <property type="match status" value="1"/>
</dbReference>
<keyword evidence="1 4" id="KW-0812">Transmembrane</keyword>
<name>A0A382ZS51_9ZZZZ</name>
<gene>
    <name evidence="6" type="ORF">METZ01_LOCUS451168</name>
</gene>
<dbReference type="SUPFAM" id="SSF103473">
    <property type="entry name" value="MFS general substrate transporter"/>
    <property type="match status" value="1"/>
</dbReference>
<dbReference type="EMBL" id="UINC01186200">
    <property type="protein sequence ID" value="SVD98314.1"/>
    <property type="molecule type" value="Genomic_DNA"/>
</dbReference>
<proteinExistence type="predicted"/>
<dbReference type="PROSITE" id="PS50850">
    <property type="entry name" value="MFS"/>
    <property type="match status" value="1"/>
</dbReference>
<dbReference type="InterPro" id="IPR036259">
    <property type="entry name" value="MFS_trans_sf"/>
</dbReference>
<protein>
    <recommendedName>
        <fullName evidence="5">Major facilitator superfamily (MFS) profile domain-containing protein</fullName>
    </recommendedName>
</protein>
<dbReference type="InterPro" id="IPR020846">
    <property type="entry name" value="MFS_dom"/>
</dbReference>
<dbReference type="Gene3D" id="1.20.1250.20">
    <property type="entry name" value="MFS general substrate transporter like domains"/>
    <property type="match status" value="1"/>
</dbReference>
<feature type="non-terminal residue" evidence="6">
    <location>
        <position position="1"/>
    </location>
</feature>
<feature type="domain" description="Major facilitator superfamily (MFS) profile" evidence="5">
    <location>
        <begin position="1"/>
        <end position="142"/>
    </location>
</feature>
<keyword evidence="3 4" id="KW-0472">Membrane</keyword>
<dbReference type="PANTHER" id="PTHR23121:SF9">
    <property type="entry name" value="SODIUM-DEPENDENT GLUCOSE TRANSPORTER 1"/>
    <property type="match status" value="1"/>
</dbReference>
<evidence type="ECO:0000256" key="2">
    <source>
        <dbReference type="ARBA" id="ARBA00022989"/>
    </source>
</evidence>
<feature type="non-terminal residue" evidence="6">
    <location>
        <position position="142"/>
    </location>
</feature>
<accession>A0A382ZS51</accession>
<dbReference type="GO" id="GO:0022857">
    <property type="term" value="F:transmembrane transporter activity"/>
    <property type="evidence" value="ECO:0007669"/>
    <property type="project" value="InterPro"/>
</dbReference>
<keyword evidence="2 4" id="KW-1133">Transmembrane helix</keyword>
<evidence type="ECO:0000259" key="5">
    <source>
        <dbReference type="PROSITE" id="PS50850"/>
    </source>
</evidence>
<evidence type="ECO:0000256" key="3">
    <source>
        <dbReference type="ARBA" id="ARBA00023136"/>
    </source>
</evidence>
<evidence type="ECO:0000256" key="4">
    <source>
        <dbReference type="SAM" id="Phobius"/>
    </source>
</evidence>
<dbReference type="InterPro" id="IPR011701">
    <property type="entry name" value="MFS"/>
</dbReference>
<reference evidence="6" key="1">
    <citation type="submission" date="2018-05" db="EMBL/GenBank/DDBJ databases">
        <authorList>
            <person name="Lanie J.A."/>
            <person name="Ng W.-L."/>
            <person name="Kazmierczak K.M."/>
            <person name="Andrzejewski T.M."/>
            <person name="Davidsen T.M."/>
            <person name="Wayne K.J."/>
            <person name="Tettelin H."/>
            <person name="Glass J.I."/>
            <person name="Rusch D."/>
            <person name="Podicherti R."/>
            <person name="Tsui H.-C.T."/>
            <person name="Winkler M.E."/>
        </authorList>
    </citation>
    <scope>NUCLEOTIDE SEQUENCE</scope>
</reference>